<evidence type="ECO:0000313" key="2">
    <source>
        <dbReference type="EMBL" id="KAJ1122553.1"/>
    </source>
</evidence>
<dbReference type="Proteomes" id="UP001066276">
    <property type="component" value="Chromosome 7"/>
</dbReference>
<feature type="region of interest" description="Disordered" evidence="1">
    <location>
        <begin position="53"/>
        <end position="74"/>
    </location>
</feature>
<dbReference type="AlphaFoldDB" id="A0AAV7P7K2"/>
<evidence type="ECO:0000256" key="1">
    <source>
        <dbReference type="SAM" id="MobiDB-lite"/>
    </source>
</evidence>
<organism evidence="2 3">
    <name type="scientific">Pleurodeles waltl</name>
    <name type="common">Iberian ribbed newt</name>
    <dbReference type="NCBI Taxonomy" id="8319"/>
    <lineage>
        <taxon>Eukaryota</taxon>
        <taxon>Metazoa</taxon>
        <taxon>Chordata</taxon>
        <taxon>Craniata</taxon>
        <taxon>Vertebrata</taxon>
        <taxon>Euteleostomi</taxon>
        <taxon>Amphibia</taxon>
        <taxon>Batrachia</taxon>
        <taxon>Caudata</taxon>
        <taxon>Salamandroidea</taxon>
        <taxon>Salamandridae</taxon>
        <taxon>Pleurodelinae</taxon>
        <taxon>Pleurodeles</taxon>
    </lineage>
</organism>
<comment type="caution">
    <text evidence="2">The sequence shown here is derived from an EMBL/GenBank/DDBJ whole genome shotgun (WGS) entry which is preliminary data.</text>
</comment>
<keyword evidence="3" id="KW-1185">Reference proteome</keyword>
<gene>
    <name evidence="2" type="ORF">NDU88_001039</name>
</gene>
<reference evidence="2" key="1">
    <citation type="journal article" date="2022" name="bioRxiv">
        <title>Sequencing and chromosome-scale assembly of the giantPleurodeles waltlgenome.</title>
        <authorList>
            <person name="Brown T."/>
            <person name="Elewa A."/>
            <person name="Iarovenko S."/>
            <person name="Subramanian E."/>
            <person name="Araus A.J."/>
            <person name="Petzold A."/>
            <person name="Susuki M."/>
            <person name="Suzuki K.-i.T."/>
            <person name="Hayashi T."/>
            <person name="Toyoda A."/>
            <person name="Oliveira C."/>
            <person name="Osipova E."/>
            <person name="Leigh N.D."/>
            <person name="Simon A."/>
            <person name="Yun M.H."/>
        </authorList>
    </citation>
    <scope>NUCLEOTIDE SEQUENCE</scope>
    <source>
        <strain evidence="2">20211129_DDA</strain>
        <tissue evidence="2">Liver</tissue>
    </source>
</reference>
<dbReference type="EMBL" id="JANPWB010000011">
    <property type="protein sequence ID" value="KAJ1122553.1"/>
    <property type="molecule type" value="Genomic_DNA"/>
</dbReference>
<accession>A0AAV7P7K2</accession>
<sequence>MRPRHRQAMAREEVPEESSGPCKGQKAACRKRAGLCDKPVLRRQTGPRRALSRGFRPLGAASDGPGINAHKSQAGEPGCGCMSPGLSLMQRAQPAEFMKY</sequence>
<evidence type="ECO:0000313" key="3">
    <source>
        <dbReference type="Proteomes" id="UP001066276"/>
    </source>
</evidence>
<proteinExistence type="predicted"/>
<protein>
    <submittedName>
        <fullName evidence="2">Uncharacterized protein</fullName>
    </submittedName>
</protein>
<feature type="region of interest" description="Disordered" evidence="1">
    <location>
        <begin position="1"/>
        <end position="24"/>
    </location>
</feature>
<name>A0AAV7P7K2_PLEWA</name>